<feature type="region of interest" description="Disordered" evidence="1">
    <location>
        <begin position="1"/>
        <end position="22"/>
    </location>
</feature>
<reference evidence="2 3" key="1">
    <citation type="journal article" date="2013" name="PLoS ONE">
        <title>Predicting the Proteins of Angomonas deanei, Strigomonas culicis and Their Respective Endosymbionts Reveals New Aspects of the Trypanosomatidae Family.</title>
        <authorList>
            <person name="Motta M.C."/>
            <person name="Martins A.C."/>
            <person name="de Souza S.S."/>
            <person name="Catta-Preta C.M."/>
            <person name="Silva R."/>
            <person name="Klein C.C."/>
            <person name="de Almeida L.G."/>
            <person name="de Lima Cunha O."/>
            <person name="Ciapina L.P."/>
            <person name="Brocchi M."/>
            <person name="Colabardini A.C."/>
            <person name="de Araujo Lima B."/>
            <person name="Machado C.R."/>
            <person name="de Almeida Soares C.M."/>
            <person name="Probst C.M."/>
            <person name="de Menezes C.B."/>
            <person name="Thompson C.E."/>
            <person name="Bartholomeu D.C."/>
            <person name="Gradia D.F."/>
            <person name="Pavoni D.P."/>
            <person name="Grisard E.C."/>
            <person name="Fantinatti-Garboggini F."/>
            <person name="Marchini F.K."/>
            <person name="Rodrigues-Luiz G.F."/>
            <person name="Wagner G."/>
            <person name="Goldman G.H."/>
            <person name="Fietto J.L."/>
            <person name="Elias M.C."/>
            <person name="Goldman M.H."/>
            <person name="Sagot M.F."/>
            <person name="Pereira M."/>
            <person name="Stoco P.H."/>
            <person name="de Mendonca-Neto R.P."/>
            <person name="Teixeira S.M."/>
            <person name="Maciel T.E."/>
            <person name="de Oliveira Mendes T.A."/>
            <person name="Urmenyi T.P."/>
            <person name="de Souza W."/>
            <person name="Schenkman S."/>
            <person name="de Vasconcelos A.T."/>
        </authorList>
    </citation>
    <scope>NUCLEOTIDE SEQUENCE [LARGE SCALE GENOMIC DNA]</scope>
</reference>
<dbReference type="AlphaFoldDB" id="S9V7V8"/>
<dbReference type="EMBL" id="ATMH01000173">
    <property type="protein sequence ID" value="EPY37124.1"/>
    <property type="molecule type" value="Genomic_DNA"/>
</dbReference>
<name>S9V7V8_9TRYP</name>
<dbReference type="Proteomes" id="UP000015354">
    <property type="component" value="Unassembled WGS sequence"/>
</dbReference>
<sequence>MKRGRIDSDDDEDTQLDSGTVPMLRYAVPTNHQDDTMLHLGLQSTDEDEAESNDGTRVDAIDPNGAAPLPSSSIVAEDLDDKTCWSKLLEESLLFHYNVVLHFICDGTPLNDKLLAQYLPCTSGDVGSTVNPVGHLGLKPGWRWDGIVRGRKI</sequence>
<protein>
    <submittedName>
        <fullName evidence="2">Uncharacterized protein</fullName>
    </submittedName>
</protein>
<evidence type="ECO:0000313" key="2">
    <source>
        <dbReference type="EMBL" id="EPY37124.1"/>
    </source>
</evidence>
<dbReference type="OrthoDB" id="272513at2759"/>
<proteinExistence type="predicted"/>
<organism evidence="2 3">
    <name type="scientific">Strigomonas culicis</name>
    <dbReference type="NCBI Taxonomy" id="28005"/>
    <lineage>
        <taxon>Eukaryota</taxon>
        <taxon>Discoba</taxon>
        <taxon>Euglenozoa</taxon>
        <taxon>Kinetoplastea</taxon>
        <taxon>Metakinetoplastina</taxon>
        <taxon>Trypanosomatida</taxon>
        <taxon>Trypanosomatidae</taxon>
        <taxon>Strigomonadinae</taxon>
        <taxon>Strigomonas</taxon>
    </lineage>
</organism>
<gene>
    <name evidence="2" type="ORF">STCU_00173</name>
</gene>
<comment type="caution">
    <text evidence="2">The sequence shown here is derived from an EMBL/GenBank/DDBJ whole genome shotgun (WGS) entry which is preliminary data.</text>
</comment>
<accession>S9V7V8</accession>
<evidence type="ECO:0000256" key="1">
    <source>
        <dbReference type="SAM" id="MobiDB-lite"/>
    </source>
</evidence>
<evidence type="ECO:0000313" key="3">
    <source>
        <dbReference type="Proteomes" id="UP000015354"/>
    </source>
</evidence>
<feature type="region of interest" description="Disordered" evidence="1">
    <location>
        <begin position="42"/>
        <end position="66"/>
    </location>
</feature>
<keyword evidence="3" id="KW-1185">Reference proteome</keyword>